<evidence type="ECO:0000313" key="3">
    <source>
        <dbReference type="Proteomes" id="UP000320776"/>
    </source>
</evidence>
<dbReference type="Proteomes" id="UP000320776">
    <property type="component" value="Chromosome"/>
</dbReference>
<dbReference type="Gene3D" id="3.60.21.10">
    <property type="match status" value="1"/>
</dbReference>
<dbReference type="AlphaFoldDB" id="A0A517DRD6"/>
<feature type="domain" description="Calcineurin-like phosphoesterase" evidence="1">
    <location>
        <begin position="6"/>
        <end position="189"/>
    </location>
</feature>
<gene>
    <name evidence="2" type="primary">apaH</name>
    <name evidence="2" type="ORF">SPTER_12230</name>
</gene>
<dbReference type="RefSeq" id="WP_144349504.1">
    <property type="nucleotide sequence ID" value="NZ_CP036259.1"/>
</dbReference>
<evidence type="ECO:0000313" key="2">
    <source>
        <dbReference type="EMBL" id="QDR79921.1"/>
    </source>
</evidence>
<dbReference type="KEGG" id="sted:SPTER_12230"/>
<accession>A0A517DRD6</accession>
<dbReference type="EMBL" id="CP036259">
    <property type="protein sequence ID" value="QDR79921.1"/>
    <property type="molecule type" value="Genomic_DNA"/>
</dbReference>
<dbReference type="Pfam" id="PF00149">
    <property type="entry name" value="Metallophos"/>
    <property type="match status" value="1"/>
</dbReference>
<dbReference type="GO" id="GO:0008803">
    <property type="term" value="F:bis(5'-nucleosyl)-tetraphosphatase (symmetrical) activity"/>
    <property type="evidence" value="ECO:0007669"/>
    <property type="project" value="UniProtKB-EC"/>
</dbReference>
<dbReference type="OrthoDB" id="9779903at2"/>
<dbReference type="GO" id="GO:0110154">
    <property type="term" value="P:RNA decapping"/>
    <property type="evidence" value="ECO:0007669"/>
    <property type="project" value="TreeGrafter"/>
</dbReference>
<sequence>MRTVDRILATSDLHGQNTRFVNLLKKTGYEPDQDLLVVCGDLIDRGEENLDCLATCLELQQQGAVLLKGNHEQFLEHSLVEMLTTDTWRTRPSDSLYTWIKHNGGARMYEEIKDLSPGRLTEILQFVRSLPLYLAVGKFIFSHAGANTAKPIEANTENELVWMEANFPFCPAYAGKVLVFGHIPTWLLYHYNDIKKRKQARIWYDRQHQDKICLDCGGVFGGQLAAIELPSCREFYN</sequence>
<reference evidence="2 3" key="1">
    <citation type="submission" date="2019-02" db="EMBL/GenBank/DDBJ databases">
        <title>Closed genome of Sporomusa termitida DSM 4440.</title>
        <authorList>
            <person name="Poehlein A."/>
            <person name="Daniel R."/>
        </authorList>
    </citation>
    <scope>NUCLEOTIDE SEQUENCE [LARGE SCALE GENOMIC DNA]</scope>
    <source>
        <strain evidence="2 3">DSM 4440</strain>
    </source>
</reference>
<dbReference type="GO" id="GO:0005737">
    <property type="term" value="C:cytoplasm"/>
    <property type="evidence" value="ECO:0007669"/>
    <property type="project" value="TreeGrafter"/>
</dbReference>
<dbReference type="InterPro" id="IPR004843">
    <property type="entry name" value="Calcineurin-like_PHP"/>
</dbReference>
<proteinExistence type="predicted"/>
<evidence type="ECO:0000259" key="1">
    <source>
        <dbReference type="Pfam" id="PF00149"/>
    </source>
</evidence>
<keyword evidence="3" id="KW-1185">Reference proteome</keyword>
<dbReference type="EC" id="3.6.1.41" evidence="2"/>
<organism evidence="2 3">
    <name type="scientific">Sporomusa termitida</name>
    <dbReference type="NCBI Taxonomy" id="2377"/>
    <lineage>
        <taxon>Bacteria</taxon>
        <taxon>Bacillati</taxon>
        <taxon>Bacillota</taxon>
        <taxon>Negativicutes</taxon>
        <taxon>Selenomonadales</taxon>
        <taxon>Sporomusaceae</taxon>
        <taxon>Sporomusa</taxon>
    </lineage>
</organism>
<name>A0A517DRD6_9FIRM</name>
<protein>
    <submittedName>
        <fullName evidence="2">Bis(5'-nucleosyl)-tetraphosphatase, symmetrical</fullName>
        <ecNumber evidence="2">3.6.1.41</ecNumber>
    </submittedName>
</protein>
<dbReference type="InterPro" id="IPR050126">
    <property type="entry name" value="Ap4A_hydrolase"/>
</dbReference>
<dbReference type="PANTHER" id="PTHR42850">
    <property type="entry name" value="METALLOPHOSPHOESTERASE"/>
    <property type="match status" value="1"/>
</dbReference>
<dbReference type="GO" id="GO:0016791">
    <property type="term" value="F:phosphatase activity"/>
    <property type="evidence" value="ECO:0007669"/>
    <property type="project" value="TreeGrafter"/>
</dbReference>
<keyword evidence="2" id="KW-0378">Hydrolase</keyword>
<dbReference type="InterPro" id="IPR029052">
    <property type="entry name" value="Metallo-depent_PP-like"/>
</dbReference>
<dbReference type="SUPFAM" id="SSF56300">
    <property type="entry name" value="Metallo-dependent phosphatases"/>
    <property type="match status" value="1"/>
</dbReference>
<dbReference type="PANTHER" id="PTHR42850:SF4">
    <property type="entry name" value="ZINC-DEPENDENT ENDOPOLYPHOSPHATASE"/>
    <property type="match status" value="1"/>
</dbReference>